<dbReference type="HAMAP" id="MF_00227">
    <property type="entry name" value="RNase_P"/>
    <property type="match status" value="1"/>
</dbReference>
<dbReference type="PANTHER" id="PTHR33992">
    <property type="entry name" value="RIBONUCLEASE P PROTEIN COMPONENT"/>
    <property type="match status" value="1"/>
</dbReference>
<keyword evidence="2 7" id="KW-0819">tRNA processing</keyword>
<dbReference type="RefSeq" id="WP_386730504.1">
    <property type="nucleotide sequence ID" value="NZ_JBHSTP010000002.1"/>
</dbReference>
<dbReference type="InterPro" id="IPR014721">
    <property type="entry name" value="Ribsml_uS5_D2-typ_fold_subgr"/>
</dbReference>
<dbReference type="PANTHER" id="PTHR33992:SF1">
    <property type="entry name" value="RIBONUCLEASE P PROTEIN COMPONENT"/>
    <property type="match status" value="1"/>
</dbReference>
<dbReference type="PROSITE" id="PS00648">
    <property type="entry name" value="RIBONUCLEASE_P"/>
    <property type="match status" value="1"/>
</dbReference>
<gene>
    <name evidence="7 9" type="primary">rnpA</name>
    <name evidence="9" type="ORF">ACFQB0_09255</name>
</gene>
<dbReference type="InterPro" id="IPR020539">
    <property type="entry name" value="RNase_P_CS"/>
</dbReference>
<name>A0ABW1VGU2_9MICO</name>
<evidence type="ECO:0000256" key="1">
    <source>
        <dbReference type="ARBA" id="ARBA00002663"/>
    </source>
</evidence>
<organism evidence="9 10">
    <name type="scientific">Luethyella okanaganae</name>
    <dbReference type="NCBI Taxonomy" id="69372"/>
    <lineage>
        <taxon>Bacteria</taxon>
        <taxon>Bacillati</taxon>
        <taxon>Actinomycetota</taxon>
        <taxon>Actinomycetes</taxon>
        <taxon>Micrococcales</taxon>
        <taxon>Microbacteriaceae</taxon>
        <taxon>Luethyella</taxon>
    </lineage>
</organism>
<dbReference type="EMBL" id="JBHSTP010000002">
    <property type="protein sequence ID" value="MFC6356295.1"/>
    <property type="molecule type" value="Genomic_DNA"/>
</dbReference>
<keyword evidence="3 7" id="KW-0540">Nuclease</keyword>
<dbReference type="InterPro" id="IPR000100">
    <property type="entry name" value="RNase_P"/>
</dbReference>
<comment type="subunit">
    <text evidence="7">Consists of a catalytic RNA component (M1 or rnpB) and a protein subunit.</text>
</comment>
<evidence type="ECO:0000256" key="5">
    <source>
        <dbReference type="ARBA" id="ARBA00022801"/>
    </source>
</evidence>
<dbReference type="GO" id="GO:0004526">
    <property type="term" value="F:ribonuclease P activity"/>
    <property type="evidence" value="ECO:0007669"/>
    <property type="project" value="UniProtKB-EC"/>
</dbReference>
<dbReference type="Proteomes" id="UP001596306">
    <property type="component" value="Unassembled WGS sequence"/>
</dbReference>
<evidence type="ECO:0000256" key="6">
    <source>
        <dbReference type="ARBA" id="ARBA00022884"/>
    </source>
</evidence>
<comment type="catalytic activity">
    <reaction evidence="7">
        <text>Endonucleolytic cleavage of RNA, removing 5'-extranucleotides from tRNA precursor.</text>
        <dbReference type="EC" id="3.1.26.5"/>
    </reaction>
</comment>
<evidence type="ECO:0000313" key="9">
    <source>
        <dbReference type="EMBL" id="MFC6356295.1"/>
    </source>
</evidence>
<comment type="similarity">
    <text evidence="7">Belongs to the RnpA family.</text>
</comment>
<proteinExistence type="inferred from homology"/>
<evidence type="ECO:0000256" key="7">
    <source>
        <dbReference type="HAMAP-Rule" id="MF_00227"/>
    </source>
</evidence>
<evidence type="ECO:0000256" key="2">
    <source>
        <dbReference type="ARBA" id="ARBA00022694"/>
    </source>
</evidence>
<dbReference type="SUPFAM" id="SSF54211">
    <property type="entry name" value="Ribosomal protein S5 domain 2-like"/>
    <property type="match status" value="1"/>
</dbReference>
<comment type="caution">
    <text evidence="9">The sequence shown here is derived from an EMBL/GenBank/DDBJ whole genome shotgun (WGS) entry which is preliminary data.</text>
</comment>
<dbReference type="NCBIfam" id="TIGR00188">
    <property type="entry name" value="rnpA"/>
    <property type="match status" value="1"/>
</dbReference>
<evidence type="ECO:0000256" key="4">
    <source>
        <dbReference type="ARBA" id="ARBA00022759"/>
    </source>
</evidence>
<evidence type="ECO:0000256" key="8">
    <source>
        <dbReference type="NCBIfam" id="TIGR00188"/>
    </source>
</evidence>
<dbReference type="Pfam" id="PF00825">
    <property type="entry name" value="Ribonuclease_P"/>
    <property type="match status" value="1"/>
</dbReference>
<keyword evidence="10" id="KW-1185">Reference proteome</keyword>
<dbReference type="EC" id="3.1.26.5" evidence="7 8"/>
<protein>
    <recommendedName>
        <fullName evidence="7 8">Ribonuclease P protein component</fullName>
        <shortName evidence="7">RNase P protein</shortName>
        <shortName evidence="7">RNaseP protein</shortName>
        <ecNumber evidence="7 8">3.1.26.5</ecNumber>
    </recommendedName>
    <alternativeName>
        <fullName evidence="7">Protein C5</fullName>
    </alternativeName>
</protein>
<evidence type="ECO:0000313" key="10">
    <source>
        <dbReference type="Proteomes" id="UP001596306"/>
    </source>
</evidence>
<keyword evidence="6 7" id="KW-0694">RNA-binding</keyword>
<comment type="function">
    <text evidence="1 7">RNaseP catalyzes the removal of the 5'-leader sequence from pre-tRNA to produce the mature 5'-terminus. It can also cleave other RNA substrates such as 4.5S RNA. The protein component plays an auxiliary but essential role in vivo by binding to the 5'-leader sequence and broadening the substrate specificity of the ribozyme.</text>
</comment>
<accession>A0ABW1VGU2</accession>
<reference evidence="10" key="1">
    <citation type="journal article" date="2019" name="Int. J. Syst. Evol. Microbiol.">
        <title>The Global Catalogue of Microorganisms (GCM) 10K type strain sequencing project: providing services to taxonomists for standard genome sequencing and annotation.</title>
        <authorList>
            <consortium name="The Broad Institute Genomics Platform"/>
            <consortium name="The Broad Institute Genome Sequencing Center for Infectious Disease"/>
            <person name="Wu L."/>
            <person name="Ma J."/>
        </authorList>
    </citation>
    <scope>NUCLEOTIDE SEQUENCE [LARGE SCALE GENOMIC DNA]</scope>
    <source>
        <strain evidence="10">CCUG 43304</strain>
    </source>
</reference>
<keyword evidence="5 7" id="KW-0378">Hydrolase</keyword>
<keyword evidence="4 7" id="KW-0255">Endonuclease</keyword>
<dbReference type="Gene3D" id="3.30.230.10">
    <property type="match status" value="1"/>
</dbReference>
<sequence length="114" mass="12178">MLAKANRITSAGDYKIVVRRGRRFVAANTVTYVRANSGGSDARFGFIVAKSVGGATRRNRVRRQLKAASHLLVGSTNAGTDVVIRALPGSFEASWDTLRAEVIQAVSKGSARSE</sequence>
<dbReference type="InterPro" id="IPR020568">
    <property type="entry name" value="Ribosomal_Su5_D2-typ_SF"/>
</dbReference>
<evidence type="ECO:0000256" key="3">
    <source>
        <dbReference type="ARBA" id="ARBA00022722"/>
    </source>
</evidence>